<evidence type="ECO:0000313" key="12">
    <source>
        <dbReference type="EMBL" id="GBE60105.1"/>
    </source>
</evidence>
<feature type="repeat" description="RCC1" evidence="8">
    <location>
        <begin position="1201"/>
        <end position="1257"/>
    </location>
</feature>
<keyword evidence="2 9" id="KW-0067">ATP-binding</keyword>
<organism evidence="12 13">
    <name type="scientific">Babesia ovata</name>
    <dbReference type="NCBI Taxonomy" id="189622"/>
    <lineage>
        <taxon>Eukaryota</taxon>
        <taxon>Sar</taxon>
        <taxon>Alveolata</taxon>
        <taxon>Apicomplexa</taxon>
        <taxon>Aconoidasida</taxon>
        <taxon>Piroplasmida</taxon>
        <taxon>Babesiidae</taxon>
        <taxon>Babesia</taxon>
    </lineage>
</organism>
<feature type="region of interest" description="Disordered" evidence="10">
    <location>
        <begin position="1"/>
        <end position="21"/>
    </location>
</feature>
<keyword evidence="3 9" id="KW-0518">Myosin</keyword>
<dbReference type="SUPFAM" id="SSF50985">
    <property type="entry name" value="RCC1/BLIP-II"/>
    <property type="match status" value="1"/>
</dbReference>
<dbReference type="Proteomes" id="UP000236319">
    <property type="component" value="Unassembled WGS sequence"/>
</dbReference>
<dbReference type="Gene3D" id="1.20.120.720">
    <property type="entry name" value="Myosin VI head, motor domain, U50 subdomain"/>
    <property type="match status" value="1"/>
</dbReference>
<feature type="compositionally biased region" description="Low complexity" evidence="10">
    <location>
        <begin position="1"/>
        <end position="13"/>
    </location>
</feature>
<feature type="domain" description="Myosin motor" evidence="11">
    <location>
        <begin position="91"/>
        <end position="766"/>
    </location>
</feature>
<dbReference type="GO" id="GO:0005737">
    <property type="term" value="C:cytoplasm"/>
    <property type="evidence" value="ECO:0007669"/>
    <property type="project" value="TreeGrafter"/>
</dbReference>
<dbReference type="PANTHER" id="PTHR13140">
    <property type="entry name" value="MYOSIN"/>
    <property type="match status" value="1"/>
</dbReference>
<dbReference type="VEuPathDB" id="PiroplasmaDB:BOVATA_015980"/>
<evidence type="ECO:0000256" key="3">
    <source>
        <dbReference type="ARBA" id="ARBA00023123"/>
    </source>
</evidence>
<dbReference type="PROSITE" id="PS50012">
    <property type="entry name" value="RCC1_3"/>
    <property type="match status" value="2"/>
</dbReference>
<reference evidence="12 13" key="1">
    <citation type="journal article" date="2017" name="BMC Genomics">
        <title>Whole-genome assembly of Babesia ovata and comparative genomics between closely related pathogens.</title>
        <authorList>
            <person name="Yamagishi J."/>
            <person name="Asada M."/>
            <person name="Hakimi H."/>
            <person name="Tanaka T.Q."/>
            <person name="Sugimoto C."/>
            <person name="Kawazu S."/>
        </authorList>
    </citation>
    <scope>NUCLEOTIDE SEQUENCE [LARGE SCALE GENOMIC DNA]</scope>
    <source>
        <strain evidence="12 13">Miyake</strain>
    </source>
</reference>
<dbReference type="Pfam" id="PF13540">
    <property type="entry name" value="RCC1_2"/>
    <property type="match status" value="1"/>
</dbReference>
<dbReference type="InterPro" id="IPR027417">
    <property type="entry name" value="P-loop_NTPase"/>
</dbReference>
<dbReference type="InterPro" id="IPR009091">
    <property type="entry name" value="RCC1/BLIP-II"/>
</dbReference>
<gene>
    <name evidence="12" type="ORF">BOVATA_015980</name>
</gene>
<dbReference type="GO" id="GO:0005524">
    <property type="term" value="F:ATP binding"/>
    <property type="evidence" value="ECO:0007669"/>
    <property type="project" value="UniProtKB-UniRule"/>
</dbReference>
<dbReference type="PROSITE" id="PS51456">
    <property type="entry name" value="MYOSIN_MOTOR"/>
    <property type="match status" value="1"/>
</dbReference>
<evidence type="ECO:0000259" key="11">
    <source>
        <dbReference type="PROSITE" id="PS51456"/>
    </source>
</evidence>
<dbReference type="Gene3D" id="1.10.10.820">
    <property type="match status" value="1"/>
</dbReference>
<evidence type="ECO:0000256" key="1">
    <source>
        <dbReference type="ARBA" id="ARBA00022741"/>
    </source>
</evidence>
<dbReference type="GO" id="GO:0000146">
    <property type="term" value="F:microfilament motor activity"/>
    <property type="evidence" value="ECO:0007669"/>
    <property type="project" value="TreeGrafter"/>
</dbReference>
<dbReference type="Pfam" id="PF00063">
    <property type="entry name" value="Myosin_head"/>
    <property type="match status" value="1"/>
</dbReference>
<feature type="repeat" description="RCC1" evidence="8">
    <location>
        <begin position="1312"/>
        <end position="1360"/>
    </location>
</feature>
<dbReference type="EMBL" id="BDSA01000002">
    <property type="protein sequence ID" value="GBE60105.1"/>
    <property type="molecule type" value="Genomic_DNA"/>
</dbReference>
<dbReference type="OrthoDB" id="360151at2759"/>
<evidence type="ECO:0000256" key="4">
    <source>
        <dbReference type="ARBA" id="ARBA00023175"/>
    </source>
</evidence>
<dbReference type="GO" id="GO:0016020">
    <property type="term" value="C:membrane"/>
    <property type="evidence" value="ECO:0007669"/>
    <property type="project" value="TreeGrafter"/>
</dbReference>
<dbReference type="InterPro" id="IPR000048">
    <property type="entry name" value="IQ_motif_EF-hand-BS"/>
</dbReference>
<dbReference type="GO" id="GO:0007015">
    <property type="term" value="P:actin filament organization"/>
    <property type="evidence" value="ECO:0007669"/>
    <property type="project" value="TreeGrafter"/>
</dbReference>
<dbReference type="RefSeq" id="XP_028866348.1">
    <property type="nucleotide sequence ID" value="XM_029010515.1"/>
</dbReference>
<dbReference type="Gene3D" id="1.20.58.530">
    <property type="match status" value="1"/>
</dbReference>
<dbReference type="InterPro" id="IPR036961">
    <property type="entry name" value="Kinesin_motor_dom_sf"/>
</dbReference>
<evidence type="ECO:0000256" key="9">
    <source>
        <dbReference type="PROSITE-ProRule" id="PRU00782"/>
    </source>
</evidence>
<evidence type="ECO:0000256" key="2">
    <source>
        <dbReference type="ARBA" id="ARBA00022840"/>
    </source>
</evidence>
<dbReference type="Gene3D" id="2.130.10.30">
    <property type="entry name" value="Regulator of chromosome condensation 1/beta-lactamase-inhibitor protein II"/>
    <property type="match status" value="1"/>
</dbReference>
<comment type="caution">
    <text evidence="12">The sequence shown here is derived from an EMBL/GenBank/DDBJ whole genome shotgun (WGS) entry which is preliminary data.</text>
</comment>
<evidence type="ECO:0000256" key="7">
    <source>
        <dbReference type="ARBA" id="ARBA00068456"/>
    </source>
</evidence>
<keyword evidence="13" id="KW-1185">Reference proteome</keyword>
<feature type="binding site" evidence="9">
    <location>
        <begin position="190"/>
        <end position="197"/>
    </location>
    <ligand>
        <name>ATP</name>
        <dbReference type="ChEBI" id="CHEBI:30616"/>
    </ligand>
</feature>
<sequence length="1469" mass="164304">MAGPVAVSAAGKAKPGGKGGGDHFLRMESRVDNMDYLIGQHVWIKVDSDELFALVTVKSFSADKVSVSYNGEQLTVPFEHCLNVDVMNAPLETHDLVKLPHANSAVVLDILRTRFMSNLIYTYAGKLLIVLNPFRLIPDLYGPHVIERYRQSDTSIGFPSDVPPHTYAVAQCAISGLLRNDQCQSCIVSGESGAGKTETAKQLMSFFAYGPSKNSDNVQQVVMGSNVILEAFGNAKTLRNNNSSRFGKFIKILVAPEGGLKGGIICSYMLELSRIEFQADDERNYHIFYQCLKGLTAAEKQSYGFRPMESYRFLNGGKCCDAPGIDDVKEFAAVRRELQTLCPDSGFDDFMRCISGILLCGNIEFTEVAAMGVENAASVSNRDDFEQLCSLLGFNSEKAERALTTKVVKIQGSDIASAITVAAAEVNVRALAKDLYGALFEFCIDKINSIIQFDDSAHRWIGILDIYGFEYFQRNTYEQLLINYANERLQQYFINRVFASEIAEYDAEGINHSSISYTDNSEVLLVFDKPNCSIFSFLEEQCLIQTGSAERFTASCKSKIKSDLFVPAQGAVCRFTVIHTATGVTYDTDEFVAKNKHKLSPALLELLHSSTNTIVRESSARIPAETGNMKGKFLGSKFQSSIGALMRTLNETESHFIRCIKTNQQKQPLLFETRNVYGQLISLSIVEAIQTIHRGFAYRATFEKFIQDNEFLNSFLNFQSAESTDMKTAIVTIMRNLGIDENEYQVGHTKVFLKKNGWMMLEKVFLQYSHASKPLTAALYSIMRVWRNRRHLERSRSTIIRIQSNMRRYVIQASSIAMRERANEFVGLVLAFDFIMNEDPRVGAVTTIQAWCRMFICRRRYRREIESKRAEQRRVRAAANLRCVKTVARAVGICRFLSRGCEERRRVRAATTIASSWRMHVAIRHLNNLRLRRITEFAATLIQKHVRGYLCRKGYRHMLGLRLPATRIQALFRMCLAINHLDPDVGQKARQIRERLRAIKRLAVVQTLAKSVVCHRQLLAAHNAVLSLQKFCWPRACHKDIIRVQHASATIKDHWRRYNQSSVVRVERNRLLDGANRQLLERLTTEETECAHRVLQKSATSRSRRLVPVHVNVYSDHRPAYPSGWSPSLEQLLCKGGSKPPGLTSVGMCLRHSVAVLDDKEVYGFGGGYRAPRLLATVPPPLQVTSVHCGAEHAVLLLSDGTLYGWGGNANGQCGVSPSTAEIQSPTLIRMPFRKGQPIHVRSVGVGGYHNCAVGANGEVVVWGSHLDLNLPSFKEDVRTPAEIPAGDWLRGERVEEAHCGRRVSYLLTADGKVLSFGRSANGQLGHEFPERCLPRPVDIPGRVISLSCGGNFTLAVTSKFEVFIFGTALCLRGDRELRHTFAMPSPLLVDRAVLKSPVVRCSAGLWESNVLTEAGRLCAWSYIRLDDGRARPIMYVYSCASDAVLRDVQSVYCGSLSATLAIMQRPEL</sequence>
<dbReference type="CDD" id="cd14886">
    <property type="entry name" value="MYSc_Myo25"/>
    <property type="match status" value="1"/>
</dbReference>
<dbReference type="GO" id="GO:0051015">
    <property type="term" value="F:actin filament binding"/>
    <property type="evidence" value="ECO:0007669"/>
    <property type="project" value="TreeGrafter"/>
</dbReference>
<comment type="function">
    <text evidence="6">Myosins are actin-based motor molecules with ATPase activity. Unconventional myosins serve in intracellular movements. Their highly divergent tails are presumed to bind to membranous compartments, which would be moved relative to actin filaments.</text>
</comment>
<proteinExistence type="inferred from homology"/>
<dbReference type="SMART" id="SM00015">
    <property type="entry name" value="IQ"/>
    <property type="match status" value="4"/>
</dbReference>
<dbReference type="GO" id="GO:0016459">
    <property type="term" value="C:myosin complex"/>
    <property type="evidence" value="ECO:0007669"/>
    <property type="project" value="UniProtKB-KW"/>
</dbReference>
<protein>
    <recommendedName>
        <fullName evidence="7">Myosin-A</fullName>
    </recommendedName>
</protein>
<comment type="similarity">
    <text evidence="9">Belongs to the TRAFAC class myosin-kinesin ATPase superfamily. Myosin family.</text>
</comment>
<keyword evidence="1 9" id="KW-0547">Nucleotide-binding</keyword>
<dbReference type="GeneID" id="39873875"/>
<evidence type="ECO:0000256" key="5">
    <source>
        <dbReference type="ARBA" id="ARBA00023203"/>
    </source>
</evidence>
<dbReference type="Gene3D" id="1.20.5.4820">
    <property type="match status" value="1"/>
</dbReference>
<dbReference type="Pfam" id="PF00612">
    <property type="entry name" value="IQ"/>
    <property type="match status" value="2"/>
</dbReference>
<keyword evidence="4 9" id="KW-0505">Motor protein</keyword>
<evidence type="ECO:0000256" key="6">
    <source>
        <dbReference type="ARBA" id="ARBA00056291"/>
    </source>
</evidence>
<dbReference type="SUPFAM" id="SSF52540">
    <property type="entry name" value="P-loop containing nucleoside triphosphate hydrolases"/>
    <property type="match status" value="1"/>
</dbReference>
<dbReference type="Pfam" id="PF00415">
    <property type="entry name" value="RCC1"/>
    <property type="match status" value="1"/>
</dbReference>
<dbReference type="Gene3D" id="1.20.5.190">
    <property type="match status" value="2"/>
</dbReference>
<dbReference type="PRINTS" id="PR00193">
    <property type="entry name" value="MYOSINHEAVY"/>
</dbReference>
<accession>A0A2H6KAU6</accession>
<dbReference type="InterPro" id="IPR001609">
    <property type="entry name" value="Myosin_head_motor_dom-like"/>
</dbReference>
<evidence type="ECO:0000256" key="10">
    <source>
        <dbReference type="SAM" id="MobiDB-lite"/>
    </source>
</evidence>
<feature type="region of interest" description="Actin-binding" evidence="9">
    <location>
        <begin position="642"/>
        <end position="664"/>
    </location>
</feature>
<evidence type="ECO:0000313" key="13">
    <source>
        <dbReference type="Proteomes" id="UP000236319"/>
    </source>
</evidence>
<dbReference type="FunFam" id="1.10.10.820:FF:000001">
    <property type="entry name" value="Myosin heavy chain"/>
    <property type="match status" value="1"/>
</dbReference>
<keyword evidence="5 9" id="KW-0009">Actin-binding</keyword>
<dbReference type="PROSITE" id="PS50096">
    <property type="entry name" value="IQ"/>
    <property type="match status" value="2"/>
</dbReference>
<dbReference type="PANTHER" id="PTHR13140:SF270">
    <property type="entry name" value="MYOSIN-12"/>
    <property type="match status" value="1"/>
</dbReference>
<dbReference type="InterPro" id="IPR000408">
    <property type="entry name" value="Reg_chr_condens"/>
</dbReference>
<evidence type="ECO:0000256" key="8">
    <source>
        <dbReference type="PROSITE-ProRule" id="PRU00235"/>
    </source>
</evidence>
<dbReference type="Gene3D" id="3.40.850.10">
    <property type="entry name" value="Kinesin motor domain"/>
    <property type="match status" value="1"/>
</dbReference>
<dbReference type="SMART" id="SM00242">
    <property type="entry name" value="MYSc"/>
    <property type="match status" value="1"/>
</dbReference>
<name>A0A2H6KAU6_9APIC</name>